<evidence type="ECO:0000256" key="10">
    <source>
        <dbReference type="RuleBase" id="RU003355"/>
    </source>
</evidence>
<evidence type="ECO:0000256" key="1">
    <source>
        <dbReference type="ARBA" id="ARBA00001913"/>
    </source>
</evidence>
<dbReference type="PRINTS" id="PR00723">
    <property type="entry name" value="SUBTILISIN"/>
</dbReference>
<dbReference type="InterPro" id="IPR000209">
    <property type="entry name" value="Peptidase_S8/S53_dom"/>
</dbReference>
<evidence type="ECO:0000256" key="4">
    <source>
        <dbReference type="ARBA" id="ARBA00022525"/>
    </source>
</evidence>
<comment type="subcellular location">
    <subcellularLocation>
        <location evidence="2">Secreted</location>
    </subcellularLocation>
</comment>
<feature type="active site" description="Charge relay system" evidence="9">
    <location>
        <position position="210"/>
    </location>
</feature>
<feature type="chain" id="PRO_5045798619" evidence="11">
    <location>
        <begin position="28"/>
        <end position="494"/>
    </location>
</feature>
<dbReference type="CDD" id="cd07482">
    <property type="entry name" value="Peptidases_S8_Lantibiotic_specific_protease"/>
    <property type="match status" value="1"/>
</dbReference>
<keyword evidence="5 9" id="KW-0645">Protease</keyword>
<proteinExistence type="inferred from homology"/>
<comment type="similarity">
    <text evidence="3 9 10">Belongs to the peptidase S8 family.</text>
</comment>
<dbReference type="Proteomes" id="UP001523262">
    <property type="component" value="Unassembled WGS sequence"/>
</dbReference>
<accession>A0ABT0WJ32</accession>
<name>A0ABT0WJ32_9BACI</name>
<dbReference type="PRINTS" id="PR01779">
    <property type="entry name" value="LANTIPROCESS"/>
</dbReference>
<evidence type="ECO:0000256" key="6">
    <source>
        <dbReference type="ARBA" id="ARBA00022801"/>
    </source>
</evidence>
<dbReference type="Pfam" id="PF00082">
    <property type="entry name" value="Peptidase_S8"/>
    <property type="match status" value="1"/>
</dbReference>
<keyword evidence="7 9" id="KW-0720">Serine protease</keyword>
<gene>
    <name evidence="13" type="ORF">NDK43_31635</name>
</gene>
<organism evidence="13 14">
    <name type="scientific">Neobacillus pocheonensis</name>
    <dbReference type="NCBI Taxonomy" id="363869"/>
    <lineage>
        <taxon>Bacteria</taxon>
        <taxon>Bacillati</taxon>
        <taxon>Bacillota</taxon>
        <taxon>Bacilli</taxon>
        <taxon>Bacillales</taxon>
        <taxon>Bacillaceae</taxon>
        <taxon>Neobacillus</taxon>
    </lineage>
</organism>
<feature type="active site" description="Charge relay system" evidence="9">
    <location>
        <position position="164"/>
    </location>
</feature>
<evidence type="ECO:0000256" key="5">
    <source>
        <dbReference type="ARBA" id="ARBA00022670"/>
    </source>
</evidence>
<dbReference type="InterPro" id="IPR022398">
    <property type="entry name" value="Peptidase_S8_His-AS"/>
</dbReference>
<feature type="domain" description="Peptidase S8/S53" evidence="12">
    <location>
        <begin position="157"/>
        <end position="483"/>
    </location>
</feature>
<dbReference type="PROSITE" id="PS00138">
    <property type="entry name" value="SUBTILASE_SER"/>
    <property type="match status" value="1"/>
</dbReference>
<dbReference type="InterPro" id="IPR023827">
    <property type="entry name" value="Peptidase_S8_Asp-AS"/>
</dbReference>
<dbReference type="PROSITE" id="PS51892">
    <property type="entry name" value="SUBTILASE"/>
    <property type="match status" value="1"/>
</dbReference>
<sequence length="494" mass="52374">MKKKKKGMAIVASSILAISLTSFNVHTSATSPTVSKNYLIAYNQSLPVDYQTMIKKAGGEVVRAIPEIGGLEVRSSNPTFLDQLKSDSTISAANVERTYKLDDEQPAGADGQPVTLHPDADGTYWSSQWDIRHLTNEGKSFAIEKGGTETNGNPTHKAIVGVIDTGIDANHPDLKANFVGGRNLVPVGGYTGKDTSETGNPTDVIDREGHGTHVAGSIAGNGKIKGVGPDLGIRSYRIFDSSGSAPTTPIVAAIIAAANDKVDVINMSIGGYDNLKYTYNGTHYSDIADILLWKRALQYAVKHNVTVVAAAGNESLNYADKKSLTDYMNANYSIPGLTYSGVSVETPGGLPGVITVSSSNQWSKDQLAFYSNYGNSFIDVAAPGGDNGPVYAATGDLSKRDFTYRALSTWPTYLAPYFTTVDPNHPGYAYLHGTSMASPKVAGIAGVIKAEHPDYNPAQVKALIEKTAFDYGKPGHDALFGDGEANAYSALTGK</sequence>
<evidence type="ECO:0000256" key="2">
    <source>
        <dbReference type="ARBA" id="ARBA00004613"/>
    </source>
</evidence>
<evidence type="ECO:0000256" key="3">
    <source>
        <dbReference type="ARBA" id="ARBA00011073"/>
    </source>
</evidence>
<dbReference type="InterPro" id="IPR015500">
    <property type="entry name" value="Peptidase_S8_subtilisin-rel"/>
</dbReference>
<feature type="signal peptide" evidence="11">
    <location>
        <begin position="1"/>
        <end position="27"/>
    </location>
</feature>
<comment type="caution">
    <text evidence="13">The sequence shown here is derived from an EMBL/GenBank/DDBJ whole genome shotgun (WGS) entry which is preliminary data.</text>
</comment>
<keyword evidence="4" id="KW-0964">Secreted</keyword>
<dbReference type="SUPFAM" id="SSF52743">
    <property type="entry name" value="Subtilisin-like"/>
    <property type="match status" value="1"/>
</dbReference>
<evidence type="ECO:0000256" key="8">
    <source>
        <dbReference type="ARBA" id="ARBA00022837"/>
    </source>
</evidence>
<dbReference type="InterPro" id="IPR023828">
    <property type="entry name" value="Peptidase_S8_Ser-AS"/>
</dbReference>
<evidence type="ECO:0000313" key="13">
    <source>
        <dbReference type="EMBL" id="MCM2536015.1"/>
    </source>
</evidence>
<keyword evidence="6 9" id="KW-0378">Hydrolase</keyword>
<comment type="cofactor">
    <cofactor evidence="1">
        <name>Ca(2+)</name>
        <dbReference type="ChEBI" id="CHEBI:29108"/>
    </cofactor>
</comment>
<dbReference type="PANTHER" id="PTHR43806">
    <property type="entry name" value="PEPTIDASE S8"/>
    <property type="match status" value="1"/>
</dbReference>
<dbReference type="InterPro" id="IPR050131">
    <property type="entry name" value="Peptidase_S8_subtilisin-like"/>
</dbReference>
<dbReference type="EMBL" id="JAMQCR010000003">
    <property type="protein sequence ID" value="MCM2536015.1"/>
    <property type="molecule type" value="Genomic_DNA"/>
</dbReference>
<evidence type="ECO:0000256" key="11">
    <source>
        <dbReference type="SAM" id="SignalP"/>
    </source>
</evidence>
<evidence type="ECO:0000259" key="12">
    <source>
        <dbReference type="Pfam" id="PF00082"/>
    </source>
</evidence>
<keyword evidence="14" id="KW-1185">Reference proteome</keyword>
<dbReference type="Gene3D" id="3.40.50.200">
    <property type="entry name" value="Peptidase S8/S53 domain"/>
    <property type="match status" value="1"/>
</dbReference>
<dbReference type="PROSITE" id="PS00136">
    <property type="entry name" value="SUBTILASE_ASP"/>
    <property type="match status" value="1"/>
</dbReference>
<reference evidence="13 14" key="1">
    <citation type="submission" date="2022-06" db="EMBL/GenBank/DDBJ databases">
        <authorList>
            <person name="Jeon C.O."/>
        </authorList>
    </citation>
    <scope>NUCLEOTIDE SEQUENCE [LARGE SCALE GENOMIC DNA]</scope>
    <source>
        <strain evidence="13 14">KCTC 13943</strain>
    </source>
</reference>
<dbReference type="PROSITE" id="PS00137">
    <property type="entry name" value="SUBTILASE_HIS"/>
    <property type="match status" value="1"/>
</dbReference>
<protein>
    <submittedName>
        <fullName evidence="13">S8 family serine peptidase</fullName>
    </submittedName>
</protein>
<evidence type="ECO:0000256" key="9">
    <source>
        <dbReference type="PROSITE-ProRule" id="PRU01240"/>
    </source>
</evidence>
<keyword evidence="11" id="KW-0732">Signal</keyword>
<dbReference type="InterPro" id="IPR036852">
    <property type="entry name" value="Peptidase_S8/S53_dom_sf"/>
</dbReference>
<dbReference type="InterPro" id="IPR008357">
    <property type="entry name" value="Lanit_process"/>
</dbReference>
<dbReference type="PANTHER" id="PTHR43806:SF11">
    <property type="entry name" value="CEREVISIN-RELATED"/>
    <property type="match status" value="1"/>
</dbReference>
<evidence type="ECO:0000256" key="7">
    <source>
        <dbReference type="ARBA" id="ARBA00022825"/>
    </source>
</evidence>
<keyword evidence="8" id="KW-0106">Calcium</keyword>
<evidence type="ECO:0000313" key="14">
    <source>
        <dbReference type="Proteomes" id="UP001523262"/>
    </source>
</evidence>
<feature type="active site" description="Charge relay system" evidence="9">
    <location>
        <position position="435"/>
    </location>
</feature>